<evidence type="ECO:0000313" key="1">
    <source>
        <dbReference type="EMBL" id="WUR04949.1"/>
    </source>
</evidence>
<dbReference type="GeneID" id="90542789"/>
<dbReference type="KEGG" id="vnx:VNE69_11115"/>
<evidence type="ECO:0000313" key="2">
    <source>
        <dbReference type="Proteomes" id="UP001334084"/>
    </source>
</evidence>
<sequence length="165" mass="18745">MVRKESKTITTELRNIVLELSKDEKRSLGESEILSNTERVIKNIVDCANYMTLQEISFELYTRTGVNLTISSISKKLKKLGITRKRVSIIPVERNSLDKLNKRSIYAAEISRYSVENLVFLDETGFNAHTTRSYGYSEKNTKAYKNVPANRGQNISCMCGLKGPQ</sequence>
<name>A0AAX4JG65_9MICR</name>
<keyword evidence="2" id="KW-1185">Reference proteome</keyword>
<proteinExistence type="predicted"/>
<dbReference type="AlphaFoldDB" id="A0AAX4JG65"/>
<gene>
    <name evidence="1" type="ORF">VNE69_11115</name>
</gene>
<dbReference type="RefSeq" id="XP_065331094.1">
    <property type="nucleotide sequence ID" value="XM_065475022.1"/>
</dbReference>
<accession>A0AAX4JG65</accession>
<organism evidence="1 2">
    <name type="scientific">Vairimorpha necatrix</name>
    <dbReference type="NCBI Taxonomy" id="6039"/>
    <lineage>
        <taxon>Eukaryota</taxon>
        <taxon>Fungi</taxon>
        <taxon>Fungi incertae sedis</taxon>
        <taxon>Microsporidia</taxon>
        <taxon>Nosematidae</taxon>
        <taxon>Vairimorpha</taxon>
    </lineage>
</organism>
<protein>
    <submittedName>
        <fullName evidence="1">DDE-3 domain-containing protein</fullName>
    </submittedName>
</protein>
<dbReference type="Proteomes" id="UP001334084">
    <property type="component" value="Chromosome 11"/>
</dbReference>
<dbReference type="EMBL" id="CP142736">
    <property type="protein sequence ID" value="WUR04949.1"/>
    <property type="molecule type" value="Genomic_DNA"/>
</dbReference>
<reference evidence="1" key="1">
    <citation type="journal article" date="2024" name="BMC Genomics">
        <title>Functional annotation of a divergent genome using sequence and structure-based similarity.</title>
        <authorList>
            <person name="Svedberg D."/>
            <person name="Winiger R.R."/>
            <person name="Berg A."/>
            <person name="Sharma H."/>
            <person name="Tellgren-Roth C."/>
            <person name="Debrunner-Vossbrinck B.A."/>
            <person name="Vossbrinck C.R."/>
            <person name="Barandun J."/>
        </authorList>
    </citation>
    <scope>NUCLEOTIDE SEQUENCE</scope>
    <source>
        <strain evidence="1">Illinois isolate</strain>
    </source>
</reference>